<organism evidence="1 2">
    <name type="scientific">Enterovirga rhinocerotis</name>
    <dbReference type="NCBI Taxonomy" id="1339210"/>
    <lineage>
        <taxon>Bacteria</taxon>
        <taxon>Pseudomonadati</taxon>
        <taxon>Pseudomonadota</taxon>
        <taxon>Alphaproteobacteria</taxon>
        <taxon>Hyphomicrobiales</taxon>
        <taxon>Methylobacteriaceae</taxon>
        <taxon>Enterovirga</taxon>
    </lineage>
</organism>
<name>A0A4R7CBG1_9HYPH</name>
<evidence type="ECO:0000313" key="2">
    <source>
        <dbReference type="Proteomes" id="UP000295122"/>
    </source>
</evidence>
<reference evidence="1 2" key="1">
    <citation type="submission" date="2019-03" db="EMBL/GenBank/DDBJ databases">
        <title>Genomic Encyclopedia of Type Strains, Phase IV (KMG-IV): sequencing the most valuable type-strain genomes for metagenomic binning, comparative biology and taxonomic classification.</title>
        <authorList>
            <person name="Goeker M."/>
        </authorList>
    </citation>
    <scope>NUCLEOTIDE SEQUENCE [LARGE SCALE GENOMIC DNA]</scope>
    <source>
        <strain evidence="1 2">DSM 25903</strain>
    </source>
</reference>
<dbReference type="RefSeq" id="WP_133769030.1">
    <property type="nucleotide sequence ID" value="NZ_SNZR01000011.1"/>
</dbReference>
<accession>A0A4R7CBG1</accession>
<sequence>MYSTRVSQDRSFRFIPAVFQYSGGVAAEPGFRLERARLLRPVALEQGFGVIERHLAAQGREATAFCACELRSPEAFTEAGFEAFNRVYAAQLQKWGVFQDETNPVARTNVCPEIGKPEGVSLHAFTYTVPDTATRPGFVVAGSGEAPEGGAGYAAGAVRPGDVSPSGMREKAEWVMGEMHRRLSALGHGWGDVTGAHVYTVHDIHPLLSDVLADLVTGPADVTWEFARPPLAVLDYEMDMRGLAREIVIDPAA</sequence>
<keyword evidence="2" id="KW-1185">Reference proteome</keyword>
<gene>
    <name evidence="1" type="ORF">EV668_1370</name>
</gene>
<dbReference type="OrthoDB" id="8125412at2"/>
<protein>
    <submittedName>
        <fullName evidence="1">Uncharacterized protein</fullName>
    </submittedName>
</protein>
<comment type="caution">
    <text evidence="1">The sequence shown here is derived from an EMBL/GenBank/DDBJ whole genome shotgun (WGS) entry which is preliminary data.</text>
</comment>
<dbReference type="Proteomes" id="UP000295122">
    <property type="component" value="Unassembled WGS sequence"/>
</dbReference>
<proteinExistence type="predicted"/>
<dbReference type="AlphaFoldDB" id="A0A4R7CBG1"/>
<dbReference type="EMBL" id="SNZR01000011">
    <property type="protein sequence ID" value="TDR94097.1"/>
    <property type="molecule type" value="Genomic_DNA"/>
</dbReference>
<evidence type="ECO:0000313" key="1">
    <source>
        <dbReference type="EMBL" id="TDR94097.1"/>
    </source>
</evidence>